<dbReference type="InterPro" id="IPR004995">
    <property type="entry name" value="Spore_Ger"/>
</dbReference>
<dbReference type="EMBL" id="JBGEWD010000006">
    <property type="protein sequence ID" value="MEY8000115.1"/>
    <property type="molecule type" value="Genomic_DNA"/>
</dbReference>
<accession>A0ABV4BNL7</accession>
<dbReference type="Pfam" id="PF03323">
    <property type="entry name" value="GerA"/>
    <property type="match status" value="1"/>
</dbReference>
<dbReference type="PANTHER" id="PTHR22550:SF5">
    <property type="entry name" value="LEUCINE ZIPPER PROTEIN 4"/>
    <property type="match status" value="1"/>
</dbReference>
<proteinExistence type="inferred from homology"/>
<evidence type="ECO:0000256" key="2">
    <source>
        <dbReference type="ARBA" id="ARBA00023136"/>
    </source>
</evidence>
<dbReference type="PANTHER" id="PTHR22550">
    <property type="entry name" value="SPORE GERMINATION PROTEIN"/>
    <property type="match status" value="1"/>
</dbReference>
<dbReference type="Proteomes" id="UP001564657">
    <property type="component" value="Unassembled WGS sequence"/>
</dbReference>
<comment type="caution">
    <text evidence="4">The sequence shown here is derived from an EMBL/GenBank/DDBJ whole genome shotgun (WGS) entry which is preliminary data.</text>
</comment>
<feature type="transmembrane region" description="Helical" evidence="3">
    <location>
        <begin position="436"/>
        <end position="461"/>
    </location>
</feature>
<dbReference type="RefSeq" id="WP_369704003.1">
    <property type="nucleotide sequence ID" value="NZ_JBGEWD010000006.1"/>
</dbReference>
<keyword evidence="3" id="KW-1133">Transmembrane helix</keyword>
<dbReference type="PIRSF" id="PIRSF005690">
    <property type="entry name" value="GerBA"/>
    <property type="match status" value="1"/>
</dbReference>
<keyword evidence="5" id="KW-1185">Reference proteome</keyword>
<dbReference type="InterPro" id="IPR050768">
    <property type="entry name" value="UPF0353/GerABKA_families"/>
</dbReference>
<evidence type="ECO:0000313" key="5">
    <source>
        <dbReference type="Proteomes" id="UP001564657"/>
    </source>
</evidence>
<gene>
    <name evidence="4" type="ORF">AB8U03_07870</name>
</gene>
<protein>
    <submittedName>
        <fullName evidence="4">Spore germination protein</fullName>
    </submittedName>
</protein>
<evidence type="ECO:0000313" key="4">
    <source>
        <dbReference type="EMBL" id="MEY8000115.1"/>
    </source>
</evidence>
<organism evidence="4 5">
    <name type="scientific">Clostridium moutaii</name>
    <dbReference type="NCBI Taxonomy" id="3240932"/>
    <lineage>
        <taxon>Bacteria</taxon>
        <taxon>Bacillati</taxon>
        <taxon>Bacillota</taxon>
        <taxon>Clostridia</taxon>
        <taxon>Eubacteriales</taxon>
        <taxon>Clostridiaceae</taxon>
        <taxon>Clostridium</taxon>
    </lineage>
</organism>
<comment type="similarity">
    <text evidence="1">Belongs to the GerABKA family.</text>
</comment>
<sequence length="522" mass="58865">MNNFIKKIFSSKKITNKNIPDKQSPKEDPVDIDSSIGKNKSYIESRFSNCFDLVIREISLFNIKEKKALIVYLEGFSEKSLIENFLIAKLTSDNYSKDSYTDEIQFIKSTFGIKDEKIYTDINKSIKAIISGNPVVFIDGLEKSFEINLNSPPKRNINEPPTDSVLRGPREGFTESLIENANLIRKKIKNPNLKMEKFVLGKETNTDIIISYISGVTDNKIVEEVKKRLKKIDVESVLDSNYIEEYISDEPISIYPLIFKTEKPDIAASKLLEGKVIIIVDGSPVALSVPTLFIEFFQSGEDYYIKYSSATLNRIIRCLSLIITITLPGIYVALNNFHQELIPTKLIISIVDSRSSVPLPALWESFFMLVTFEIMREAGMRMPKTLGPAISIVGGLVLGDAAVNAGIVGTPIVVIVSLTAITKFTVPSIEFELPIVYIRFFFLFLSGYLGLIGLTCGILLISTRLAAIRCFGIPYMFPIFPFNIDPQEDQIIRSPIWKLNHTQKSNKLKNNFISNRIHKHIS</sequence>
<feature type="transmembrane region" description="Helical" evidence="3">
    <location>
        <begin position="315"/>
        <end position="337"/>
    </location>
</feature>
<reference evidence="4 5" key="1">
    <citation type="submission" date="2024-08" db="EMBL/GenBank/DDBJ databases">
        <title>Clostridium lapicellarii sp. nov., and Clostridium renhuaiense sp. nov., two species isolated from the mud in a fermentation cellar used for producing sauce-flavour Chinese liquors.</title>
        <authorList>
            <person name="Yang F."/>
            <person name="Wang H."/>
            <person name="Chen L.Q."/>
            <person name="Zhou N."/>
            <person name="Lu J.J."/>
            <person name="Pu X.X."/>
            <person name="Wan B."/>
            <person name="Wang L."/>
            <person name="Liu S.J."/>
        </authorList>
    </citation>
    <scope>NUCLEOTIDE SEQUENCE [LARGE SCALE GENOMIC DNA]</scope>
    <source>
        <strain evidence="4 5">MT-5</strain>
    </source>
</reference>
<feature type="transmembrane region" description="Helical" evidence="3">
    <location>
        <begin position="386"/>
        <end position="416"/>
    </location>
</feature>
<evidence type="ECO:0000256" key="3">
    <source>
        <dbReference type="SAM" id="Phobius"/>
    </source>
</evidence>
<keyword evidence="2 3" id="KW-0472">Membrane</keyword>
<evidence type="ECO:0000256" key="1">
    <source>
        <dbReference type="ARBA" id="ARBA00005278"/>
    </source>
</evidence>
<keyword evidence="3" id="KW-0812">Transmembrane</keyword>
<name>A0ABV4BNL7_9CLOT</name>